<dbReference type="PANTHER" id="PTHR44154">
    <property type="entry name" value="QUINONE OXIDOREDUCTASE"/>
    <property type="match status" value="1"/>
</dbReference>
<dbReference type="Gene3D" id="3.90.180.10">
    <property type="entry name" value="Medium-chain alcohol dehydrogenases, catalytic domain"/>
    <property type="match status" value="1"/>
</dbReference>
<sequence>MRALYFERFGDPGVIRVAERPDPVAEPGTAVVSVRAASINPSDVKNVAGSMEGTVLPRIPGRDFAGIVIEGPSEWMGAQVWGTGGDIGFTRDGSHAELLAVPVEALARKPESLGFDEASVVGVNFVIGWLGTVETARLTPGETIAVFGVSGGVGGAVAQIARVCGARVIGIDRTDPEGTPAAAVLDEFITLTSDSTDIGARIKRLTSGRGADVVFDSVGGVTTPAALAGVAYRGRVVVISAIGTRTATIDLIDFYHNETRLFGADSRKLDVIESGIRLTLLDRYFDSGAFRPLPITRTYPLEAGKDAYFALADGIHGRVVLRP</sequence>
<dbReference type="RefSeq" id="WP_098694487.1">
    <property type="nucleotide sequence ID" value="NZ_CP023778.1"/>
</dbReference>
<dbReference type="InterPro" id="IPR020843">
    <property type="entry name" value="ER"/>
</dbReference>
<name>A0A291RJT7_9NOCA</name>
<gene>
    <name evidence="3" type="ORF">CRH09_15185</name>
</gene>
<dbReference type="SUPFAM" id="SSF50129">
    <property type="entry name" value="GroES-like"/>
    <property type="match status" value="1"/>
</dbReference>
<evidence type="ECO:0000313" key="4">
    <source>
        <dbReference type="Proteomes" id="UP000221961"/>
    </source>
</evidence>
<dbReference type="InterPro" id="IPR013154">
    <property type="entry name" value="ADH-like_N"/>
</dbReference>
<dbReference type="SUPFAM" id="SSF51735">
    <property type="entry name" value="NAD(P)-binding Rossmann-fold domains"/>
    <property type="match status" value="1"/>
</dbReference>
<proteinExistence type="predicted"/>
<protein>
    <submittedName>
        <fullName evidence="3">Alcohol dehydrogenase</fullName>
    </submittedName>
</protein>
<evidence type="ECO:0000313" key="3">
    <source>
        <dbReference type="EMBL" id="ATL67342.1"/>
    </source>
</evidence>
<feature type="domain" description="Enoyl reductase (ER)" evidence="2">
    <location>
        <begin position="10"/>
        <end position="321"/>
    </location>
</feature>
<dbReference type="Pfam" id="PF00107">
    <property type="entry name" value="ADH_zinc_N"/>
    <property type="match status" value="1"/>
</dbReference>
<dbReference type="InterPro" id="IPR051603">
    <property type="entry name" value="Zinc-ADH_QOR/CCCR"/>
</dbReference>
<dbReference type="Pfam" id="PF08240">
    <property type="entry name" value="ADH_N"/>
    <property type="match status" value="1"/>
</dbReference>
<dbReference type="Proteomes" id="UP000221961">
    <property type="component" value="Chromosome"/>
</dbReference>
<organism evidence="3 4">
    <name type="scientific">Nocardia terpenica</name>
    <dbReference type="NCBI Taxonomy" id="455432"/>
    <lineage>
        <taxon>Bacteria</taxon>
        <taxon>Bacillati</taxon>
        <taxon>Actinomycetota</taxon>
        <taxon>Actinomycetes</taxon>
        <taxon>Mycobacteriales</taxon>
        <taxon>Nocardiaceae</taxon>
        <taxon>Nocardia</taxon>
    </lineage>
</organism>
<dbReference type="InterPro" id="IPR013149">
    <property type="entry name" value="ADH-like_C"/>
</dbReference>
<dbReference type="EMBL" id="CP023778">
    <property type="protein sequence ID" value="ATL67342.1"/>
    <property type="molecule type" value="Genomic_DNA"/>
</dbReference>
<dbReference type="AlphaFoldDB" id="A0A291RJT7"/>
<reference evidence="3 4" key="1">
    <citation type="submission" date="2017-10" db="EMBL/GenBank/DDBJ databases">
        <title>Comparative genomics between pathogenic Norcardia.</title>
        <authorList>
            <person name="Zeng L."/>
        </authorList>
    </citation>
    <scope>NUCLEOTIDE SEQUENCE [LARGE SCALE GENOMIC DNA]</scope>
    <source>
        <strain evidence="3 4">NC_YFY_NT001</strain>
    </source>
</reference>
<accession>A0A291RJT7</accession>
<keyword evidence="1" id="KW-0521">NADP</keyword>
<dbReference type="SMART" id="SM00829">
    <property type="entry name" value="PKS_ER"/>
    <property type="match status" value="1"/>
</dbReference>
<dbReference type="InterPro" id="IPR011032">
    <property type="entry name" value="GroES-like_sf"/>
</dbReference>
<dbReference type="PANTHER" id="PTHR44154:SF1">
    <property type="entry name" value="QUINONE OXIDOREDUCTASE"/>
    <property type="match status" value="1"/>
</dbReference>
<dbReference type="InterPro" id="IPR036291">
    <property type="entry name" value="NAD(P)-bd_dom_sf"/>
</dbReference>
<evidence type="ECO:0000256" key="1">
    <source>
        <dbReference type="ARBA" id="ARBA00022857"/>
    </source>
</evidence>
<dbReference type="KEGG" id="ntp:CRH09_15185"/>
<dbReference type="GO" id="GO:0016491">
    <property type="term" value="F:oxidoreductase activity"/>
    <property type="evidence" value="ECO:0007669"/>
    <property type="project" value="InterPro"/>
</dbReference>
<dbReference type="GeneID" id="88358736"/>
<evidence type="ECO:0000259" key="2">
    <source>
        <dbReference type="SMART" id="SM00829"/>
    </source>
</evidence>